<reference evidence="2 3" key="1">
    <citation type="submission" date="2016-08" db="EMBL/GenBank/DDBJ databases">
        <title>Evolution of the type three secretion system and type three effector repertoires in Xanthomonas.</title>
        <authorList>
            <person name="Merda D."/>
            <person name="Briand M."/>
            <person name="Bosis E."/>
            <person name="Rousseau C."/>
            <person name="Portier P."/>
            <person name="Jacques M.-A."/>
            <person name="Fischer-Le Saux M."/>
        </authorList>
    </citation>
    <scope>NUCLEOTIDE SEQUENCE [LARGE SCALE GENOMIC DNA]</scope>
    <source>
        <strain evidence="2 3">CFBP 7645</strain>
    </source>
</reference>
<accession>A0A2S7AGC6</accession>
<evidence type="ECO:0000313" key="2">
    <source>
        <dbReference type="EMBL" id="PPU08812.1"/>
    </source>
</evidence>
<name>A0A2S7AGC6_9XANT</name>
<feature type="region of interest" description="Disordered" evidence="1">
    <location>
        <begin position="61"/>
        <end position="87"/>
    </location>
</feature>
<dbReference type="AlphaFoldDB" id="A0A2S7AGC6"/>
<dbReference type="EMBL" id="MIGY01000001">
    <property type="protein sequence ID" value="PPU08812.1"/>
    <property type="molecule type" value="Genomic_DNA"/>
</dbReference>
<dbReference type="Proteomes" id="UP000239204">
    <property type="component" value="Unassembled WGS sequence"/>
</dbReference>
<comment type="caution">
    <text evidence="2">The sequence shown here is derived from an EMBL/GenBank/DDBJ whole genome shotgun (WGS) entry which is preliminary data.</text>
</comment>
<proteinExistence type="predicted"/>
<organism evidence="2 3">
    <name type="scientific">Xanthomonas arboricola</name>
    <dbReference type="NCBI Taxonomy" id="56448"/>
    <lineage>
        <taxon>Bacteria</taxon>
        <taxon>Pseudomonadati</taxon>
        <taxon>Pseudomonadota</taxon>
        <taxon>Gammaproteobacteria</taxon>
        <taxon>Lysobacterales</taxon>
        <taxon>Lysobacteraceae</taxon>
        <taxon>Xanthomonas</taxon>
    </lineage>
</organism>
<protein>
    <submittedName>
        <fullName evidence="2">Uncharacterized protein</fullName>
    </submittedName>
</protein>
<evidence type="ECO:0000256" key="1">
    <source>
        <dbReference type="SAM" id="MobiDB-lite"/>
    </source>
</evidence>
<evidence type="ECO:0000313" key="3">
    <source>
        <dbReference type="Proteomes" id="UP000239204"/>
    </source>
</evidence>
<feature type="region of interest" description="Disordered" evidence="1">
    <location>
        <begin position="1"/>
        <end position="28"/>
    </location>
</feature>
<sequence length="87" mass="9517">MLPAHRTGPHHPEIHAEQGKPITLPATAGEPQGTLLAWWVKECGESECLAVMAGIRAATSPDAKAGRLPQGHSWREKMINRCTRKSR</sequence>
<gene>
    <name evidence="2" type="ORF">XarjCFBP7645_00185</name>
</gene>